<protein>
    <submittedName>
        <fullName evidence="3">NUMOD4 motif-containing HNH endonuclease</fullName>
    </submittedName>
</protein>
<keyword evidence="3" id="KW-0540">Nuclease</keyword>
<accession>A0AAW5INE6</accession>
<dbReference type="Gene3D" id="3.90.75.20">
    <property type="match status" value="1"/>
</dbReference>
<dbReference type="RefSeq" id="WP_254953303.1">
    <property type="nucleotide sequence ID" value="NZ_JANDWY010000025.1"/>
</dbReference>
<comment type="caution">
    <text evidence="3">The sequence shown here is derived from an EMBL/GenBank/DDBJ whole genome shotgun (WGS) entry which is preliminary data.</text>
</comment>
<reference evidence="3" key="1">
    <citation type="submission" date="2022-07" db="EMBL/GenBank/DDBJ databases">
        <title>Prevotella copri.</title>
        <authorList>
            <person name="Yang C."/>
        </authorList>
    </citation>
    <scope>NUCLEOTIDE SEQUENCE</scope>
    <source>
        <strain evidence="3">HF2107</strain>
    </source>
</reference>
<keyword evidence="3" id="KW-0378">Hydrolase</keyword>
<dbReference type="InterPro" id="IPR003615">
    <property type="entry name" value="HNH_nuc"/>
</dbReference>
<gene>
    <name evidence="3" type="ORF">NNC64_11895</name>
</gene>
<organism evidence="3 4">
    <name type="scientific">Segatella copri</name>
    <dbReference type="NCBI Taxonomy" id="165179"/>
    <lineage>
        <taxon>Bacteria</taxon>
        <taxon>Pseudomonadati</taxon>
        <taxon>Bacteroidota</taxon>
        <taxon>Bacteroidia</taxon>
        <taxon>Bacteroidales</taxon>
        <taxon>Prevotellaceae</taxon>
        <taxon>Segatella</taxon>
    </lineage>
</organism>
<evidence type="ECO:0000313" key="4">
    <source>
        <dbReference type="Proteomes" id="UP001205531"/>
    </source>
</evidence>
<dbReference type="GO" id="GO:0004519">
    <property type="term" value="F:endonuclease activity"/>
    <property type="evidence" value="ECO:0007669"/>
    <property type="project" value="UniProtKB-KW"/>
</dbReference>
<evidence type="ECO:0000259" key="1">
    <source>
        <dbReference type="Pfam" id="PF07463"/>
    </source>
</evidence>
<dbReference type="SUPFAM" id="SSF54060">
    <property type="entry name" value="His-Me finger endonucleases"/>
    <property type="match status" value="1"/>
</dbReference>
<dbReference type="Pfam" id="PF13392">
    <property type="entry name" value="HNH_3"/>
    <property type="match status" value="1"/>
</dbReference>
<dbReference type="Pfam" id="PF07463">
    <property type="entry name" value="NUMOD4"/>
    <property type="match status" value="1"/>
</dbReference>
<keyword evidence="3" id="KW-0255">Endonuclease</keyword>
<feature type="domain" description="NUMOD4" evidence="1">
    <location>
        <begin position="4"/>
        <end position="60"/>
    </location>
</feature>
<dbReference type="Proteomes" id="UP001205531">
    <property type="component" value="Unassembled WGS sequence"/>
</dbReference>
<dbReference type="EMBL" id="JANDWZ010000029">
    <property type="protein sequence ID" value="MCP9565242.1"/>
    <property type="molecule type" value="Genomic_DNA"/>
</dbReference>
<name>A0AAW5INE6_9BACT</name>
<dbReference type="AlphaFoldDB" id="A0AAW5INE6"/>
<dbReference type="InterPro" id="IPR044925">
    <property type="entry name" value="His-Me_finger_sf"/>
</dbReference>
<dbReference type="GO" id="GO:0016788">
    <property type="term" value="F:hydrolase activity, acting on ester bonds"/>
    <property type="evidence" value="ECO:0007669"/>
    <property type="project" value="InterPro"/>
</dbReference>
<evidence type="ECO:0000313" key="3">
    <source>
        <dbReference type="EMBL" id="MCP9565242.1"/>
    </source>
</evidence>
<proteinExistence type="predicted"/>
<feature type="domain" description="HNH nuclease" evidence="2">
    <location>
        <begin position="70"/>
        <end position="113"/>
    </location>
</feature>
<evidence type="ECO:0000259" key="2">
    <source>
        <dbReference type="Pfam" id="PF13392"/>
    </source>
</evidence>
<sequence length="138" mass="15877">MENEIWKPIQNYESIYEVSNLGNVKSLDRIVKYKDGRQCFCKGKILKPAVDINGYLYAVLSKNGISTNVKIHRLVAQAFIPNSESYPFINHKDEVKTNNRVDNLEWCTTKYNNNYGTHNKKLSTSKTLNNILQFSLDG</sequence>
<dbReference type="InterPro" id="IPR010902">
    <property type="entry name" value="NUMOD4"/>
</dbReference>